<dbReference type="GeneID" id="43611131"/>
<dbReference type="Proteomes" id="UP000011096">
    <property type="component" value="Unassembled WGS sequence"/>
</dbReference>
<gene>
    <name evidence="1" type="ORF">CGGC5_v016478</name>
</gene>
<organism evidence="1 2">
    <name type="scientific">Colletotrichum fructicola (strain Nara gc5)</name>
    <name type="common">Anthracnose fungus</name>
    <name type="synonym">Colletotrichum gloeosporioides (strain Nara gc5)</name>
    <dbReference type="NCBI Taxonomy" id="1213859"/>
    <lineage>
        <taxon>Eukaryota</taxon>
        <taxon>Fungi</taxon>
        <taxon>Dikarya</taxon>
        <taxon>Ascomycota</taxon>
        <taxon>Pezizomycotina</taxon>
        <taxon>Sordariomycetes</taxon>
        <taxon>Hypocreomycetidae</taxon>
        <taxon>Glomerellales</taxon>
        <taxon>Glomerellaceae</taxon>
        <taxon>Colletotrichum</taxon>
        <taxon>Colletotrichum gloeosporioides species complex</taxon>
    </lineage>
</organism>
<keyword evidence="2" id="KW-1185">Reference proteome</keyword>
<evidence type="ECO:0000313" key="2">
    <source>
        <dbReference type="Proteomes" id="UP000011096"/>
    </source>
</evidence>
<dbReference type="AlphaFoldDB" id="A0A7J6IF38"/>
<proteinExistence type="predicted"/>
<reference evidence="1 2" key="1">
    <citation type="submission" date="2012-08" db="EMBL/GenBank/DDBJ databases">
        <authorList>
            <person name="Gan P.H.P."/>
            <person name="Ikeda K."/>
            <person name="Irieda H."/>
            <person name="Narusaka M."/>
            <person name="O'Connell R.J."/>
            <person name="Narusaka Y."/>
            <person name="Takano Y."/>
            <person name="Kubo Y."/>
            <person name="Shirasu K."/>
        </authorList>
    </citation>
    <scope>NUCLEOTIDE SEQUENCE [LARGE SCALE GENOMIC DNA]</scope>
    <source>
        <strain evidence="1 2">Nara gc5</strain>
    </source>
</reference>
<reference evidence="1 2" key="2">
    <citation type="submission" date="2020-04" db="EMBL/GenBank/DDBJ databases">
        <title>Genome sequencing and assembly of multiple isolates from the Colletotrichum gloeosporioides species complex.</title>
        <authorList>
            <person name="Gan P."/>
            <person name="Shirasu K."/>
        </authorList>
    </citation>
    <scope>NUCLEOTIDE SEQUENCE [LARGE SCALE GENOMIC DNA]</scope>
    <source>
        <strain evidence="1 2">Nara gc5</strain>
    </source>
</reference>
<sequence length="94" mass="10161">MNRGLLDPPTAPRIIVGAIDRSSWRKCLLQVLPTVAGAAAAAAIAPPSRRSLLLQQVYPSRLASSQRVPPFPSPPINPDRFPTYAIRAITPRLP</sequence>
<dbReference type="EMBL" id="ANPB02000010">
    <property type="protein sequence ID" value="KAF4475040.1"/>
    <property type="molecule type" value="Genomic_DNA"/>
</dbReference>
<protein>
    <submittedName>
        <fullName evidence="1">Uncharacterized protein</fullName>
    </submittedName>
</protein>
<dbReference type="InParanoid" id="A0A7J6IF38"/>
<comment type="caution">
    <text evidence="1">The sequence shown here is derived from an EMBL/GenBank/DDBJ whole genome shotgun (WGS) entry which is preliminary data.</text>
</comment>
<accession>A0A7J6IF38</accession>
<evidence type="ECO:0000313" key="1">
    <source>
        <dbReference type="EMBL" id="KAF4475040.1"/>
    </source>
</evidence>
<dbReference type="RefSeq" id="XP_066007187.1">
    <property type="nucleotide sequence ID" value="XM_066153523.1"/>
</dbReference>
<name>A0A7J6IF38_COLFN</name>